<dbReference type="Proteomes" id="UP001431199">
    <property type="component" value="Unassembled WGS sequence"/>
</dbReference>
<accession>A0ABT2LZM0</accession>
<feature type="transmembrane region" description="Helical" evidence="1">
    <location>
        <begin position="12"/>
        <end position="30"/>
    </location>
</feature>
<name>A0ABT2LZM0_9FIRM</name>
<proteinExistence type="predicted"/>
<gene>
    <name evidence="2" type="ORF">N5B56_01705</name>
</gene>
<comment type="caution">
    <text evidence="2">The sequence shown here is derived from an EMBL/GenBank/DDBJ whole genome shotgun (WGS) entry which is preliminary data.</text>
</comment>
<protein>
    <submittedName>
        <fullName evidence="2">Uncharacterized protein</fullName>
    </submittedName>
</protein>
<keyword evidence="1" id="KW-0812">Transmembrane</keyword>
<dbReference type="RefSeq" id="WP_260978238.1">
    <property type="nucleotide sequence ID" value="NZ_JAODBU010000002.1"/>
</dbReference>
<keyword evidence="1" id="KW-0472">Membrane</keyword>
<evidence type="ECO:0000313" key="3">
    <source>
        <dbReference type="Proteomes" id="UP001431199"/>
    </source>
</evidence>
<dbReference type="EMBL" id="JAODBU010000002">
    <property type="protein sequence ID" value="MCT7397802.1"/>
    <property type="molecule type" value="Genomic_DNA"/>
</dbReference>
<reference evidence="2" key="1">
    <citation type="submission" date="2022-09" db="EMBL/GenBank/DDBJ databases">
        <title>Eubacterium sp. LFL-14 isolated from human feces.</title>
        <authorList>
            <person name="Liu F."/>
        </authorList>
    </citation>
    <scope>NUCLEOTIDE SEQUENCE</scope>
    <source>
        <strain evidence="2">LFL-14</strain>
    </source>
</reference>
<evidence type="ECO:0000313" key="2">
    <source>
        <dbReference type="EMBL" id="MCT7397802.1"/>
    </source>
</evidence>
<sequence>MDKTKNSKKTKYLLIICWGFFLFTFVFQFINETHREEDNYIYCEILQQNDESNMQVSLPSGKTEWIVRKDEQISEDGKYVLLHIVRYYNRLNQLNAENILETTIRNIK</sequence>
<organism evidence="2 3">
    <name type="scientific">Eubacterium album</name>
    <dbReference type="NCBI Taxonomy" id="2978477"/>
    <lineage>
        <taxon>Bacteria</taxon>
        <taxon>Bacillati</taxon>
        <taxon>Bacillota</taxon>
        <taxon>Clostridia</taxon>
        <taxon>Eubacteriales</taxon>
        <taxon>Eubacteriaceae</taxon>
        <taxon>Eubacterium</taxon>
    </lineage>
</organism>
<keyword evidence="3" id="KW-1185">Reference proteome</keyword>
<keyword evidence="1" id="KW-1133">Transmembrane helix</keyword>
<evidence type="ECO:0000256" key="1">
    <source>
        <dbReference type="SAM" id="Phobius"/>
    </source>
</evidence>